<dbReference type="RefSeq" id="WP_273704166.1">
    <property type="nucleotide sequence ID" value="NZ_JDSS02000051.1"/>
</dbReference>
<accession>A0A084XUF0</accession>
<evidence type="ECO:0000313" key="5">
    <source>
        <dbReference type="Proteomes" id="UP000019812"/>
    </source>
</evidence>
<protein>
    <recommendedName>
        <fullName evidence="3">Water stress and hypersensitive response domain-containing protein</fullName>
    </recommendedName>
</protein>
<dbReference type="PROSITE" id="PS51257">
    <property type="entry name" value="PROKAR_LIPOPROTEIN"/>
    <property type="match status" value="1"/>
</dbReference>
<comment type="caution">
    <text evidence="4">The sequence shown here is derived from an EMBL/GenBank/DDBJ whole genome shotgun (WGS) entry which is preliminary data.</text>
</comment>
<dbReference type="InterPro" id="IPR004864">
    <property type="entry name" value="LEA_2"/>
</dbReference>
<proteinExistence type="predicted"/>
<dbReference type="Gene3D" id="2.60.40.1820">
    <property type="match status" value="1"/>
</dbReference>
<reference evidence="4 5" key="1">
    <citation type="submission" date="2014-07" db="EMBL/GenBank/DDBJ databases">
        <title>Expanding our view of genomic diversity in Candidatus Accumulibacter clades.</title>
        <authorList>
            <person name="Skennerton C.T."/>
            <person name="Barr J.J."/>
            <person name="Slater F.R."/>
            <person name="Bond P.L."/>
            <person name="Tyson G.W."/>
        </authorList>
    </citation>
    <scope>NUCLEOTIDE SEQUENCE [LARGE SCALE GENOMIC DNA]</scope>
    <source>
        <strain evidence="5">SK-01</strain>
    </source>
</reference>
<dbReference type="EMBL" id="JDSS02000051">
    <property type="protein sequence ID" value="KFB66094.1"/>
    <property type="molecule type" value="Genomic_DNA"/>
</dbReference>
<dbReference type="InterPro" id="IPR013990">
    <property type="entry name" value="WHy-dom"/>
</dbReference>
<dbReference type="SMART" id="SM00769">
    <property type="entry name" value="WHy"/>
    <property type="match status" value="1"/>
</dbReference>
<keyword evidence="2" id="KW-0732">Signal</keyword>
<feature type="signal peptide" evidence="2">
    <location>
        <begin position="1"/>
        <end position="17"/>
    </location>
</feature>
<dbReference type="GO" id="GO:0009269">
    <property type="term" value="P:response to desiccation"/>
    <property type="evidence" value="ECO:0007669"/>
    <property type="project" value="InterPro"/>
</dbReference>
<feature type="domain" description="Water stress and hypersensitive response" evidence="3">
    <location>
        <begin position="28"/>
        <end position="147"/>
    </location>
</feature>
<evidence type="ECO:0000313" key="4">
    <source>
        <dbReference type="EMBL" id="KFB66094.1"/>
    </source>
</evidence>
<name>A0A084XUF0_9PROT</name>
<gene>
    <name evidence="4" type="ORF">CAPSK01_004589</name>
</gene>
<dbReference type="Proteomes" id="UP000019812">
    <property type="component" value="Unassembled WGS sequence"/>
</dbReference>
<sequence>MRSCLAIVSIALLSACAGLGGFSQKPEVSLAGLNLVQLGLFEQRFLLKLRIQNPNDVELPINGLNFEIELNGQAFIKGLSDKAVSVPRFGEAVLEVMATSTLGSTLKQLRDLQKGGRERVDYRIVGRIHVSGLGNVPFERRGDLQMPAADHSPRKSLPSGSDRSGAPGKVMTVSSGE</sequence>
<organism evidence="4 5">
    <name type="scientific">Candidatus Accumulibacter vicinus</name>
    <dbReference type="NCBI Taxonomy" id="2954382"/>
    <lineage>
        <taxon>Bacteria</taxon>
        <taxon>Pseudomonadati</taxon>
        <taxon>Pseudomonadota</taxon>
        <taxon>Betaproteobacteria</taxon>
        <taxon>Candidatus Accumulibacter</taxon>
    </lineage>
</organism>
<feature type="region of interest" description="Disordered" evidence="1">
    <location>
        <begin position="144"/>
        <end position="177"/>
    </location>
</feature>
<feature type="chain" id="PRO_5001785250" description="Water stress and hypersensitive response domain-containing protein" evidence="2">
    <location>
        <begin position="18"/>
        <end position="177"/>
    </location>
</feature>
<evidence type="ECO:0000256" key="1">
    <source>
        <dbReference type="SAM" id="MobiDB-lite"/>
    </source>
</evidence>
<dbReference type="SUPFAM" id="SSF117070">
    <property type="entry name" value="LEA14-like"/>
    <property type="match status" value="1"/>
</dbReference>
<dbReference type="Pfam" id="PF03168">
    <property type="entry name" value="LEA_2"/>
    <property type="match status" value="1"/>
</dbReference>
<dbReference type="AlphaFoldDB" id="A0A084XUF0"/>
<evidence type="ECO:0000256" key="2">
    <source>
        <dbReference type="SAM" id="SignalP"/>
    </source>
</evidence>
<evidence type="ECO:0000259" key="3">
    <source>
        <dbReference type="SMART" id="SM00769"/>
    </source>
</evidence>